<feature type="compositionally biased region" description="Basic and acidic residues" evidence="10">
    <location>
        <begin position="457"/>
        <end position="475"/>
    </location>
</feature>
<feature type="repeat" description="WD" evidence="9">
    <location>
        <begin position="160"/>
        <end position="192"/>
    </location>
</feature>
<evidence type="ECO:0000256" key="5">
    <source>
        <dbReference type="ARBA" id="ARBA00022763"/>
    </source>
</evidence>
<dbReference type="EMBL" id="OV651818">
    <property type="protein sequence ID" value="CAH1112151.1"/>
    <property type="molecule type" value="Genomic_DNA"/>
</dbReference>
<dbReference type="GO" id="GO:0006281">
    <property type="term" value="P:DNA repair"/>
    <property type="evidence" value="ECO:0007669"/>
    <property type="project" value="UniProtKB-KW"/>
</dbReference>
<dbReference type="SMART" id="SM00320">
    <property type="entry name" value="WD40"/>
    <property type="match status" value="5"/>
</dbReference>
<feature type="region of interest" description="Disordered" evidence="10">
    <location>
        <begin position="857"/>
        <end position="883"/>
    </location>
</feature>
<keyword evidence="13" id="KW-1185">Reference proteome</keyword>
<feature type="region of interest" description="Disordered" evidence="10">
    <location>
        <begin position="609"/>
        <end position="628"/>
    </location>
</feature>
<comment type="similarity">
    <text evidence="2">Belongs to the WD repeat HIR1 family.</text>
</comment>
<evidence type="ECO:0000256" key="7">
    <source>
        <dbReference type="ARBA" id="ARBA00023204"/>
    </source>
</evidence>
<dbReference type="GO" id="GO:0006334">
    <property type="term" value="P:nucleosome assembly"/>
    <property type="evidence" value="ECO:0007669"/>
    <property type="project" value="TreeGrafter"/>
</dbReference>
<evidence type="ECO:0000256" key="8">
    <source>
        <dbReference type="ARBA" id="ARBA00023242"/>
    </source>
</evidence>
<feature type="region of interest" description="Disordered" evidence="10">
    <location>
        <begin position="755"/>
        <end position="805"/>
    </location>
</feature>
<evidence type="ECO:0000313" key="13">
    <source>
        <dbReference type="Proteomes" id="UP001153636"/>
    </source>
</evidence>
<keyword evidence="5" id="KW-0227">DNA damage</keyword>
<evidence type="ECO:0000259" key="11">
    <source>
        <dbReference type="Pfam" id="PF24105"/>
    </source>
</evidence>
<feature type="domain" description="CAF1B/HIR1 beta-propeller" evidence="11">
    <location>
        <begin position="1"/>
        <end position="375"/>
    </location>
</feature>
<feature type="compositionally biased region" description="Polar residues" evidence="10">
    <location>
        <begin position="869"/>
        <end position="878"/>
    </location>
</feature>
<feature type="region of interest" description="Disordered" evidence="10">
    <location>
        <begin position="432"/>
        <end position="475"/>
    </location>
</feature>
<reference evidence="12" key="1">
    <citation type="submission" date="2022-01" db="EMBL/GenBank/DDBJ databases">
        <authorList>
            <person name="King R."/>
        </authorList>
    </citation>
    <scope>NUCLEOTIDE SEQUENCE</scope>
</reference>
<dbReference type="InterPro" id="IPR055410">
    <property type="entry name" value="Beta-prop_CAF1B_HIR1"/>
</dbReference>
<feature type="compositionally biased region" description="Basic and acidic residues" evidence="10">
    <location>
        <begin position="791"/>
        <end position="803"/>
    </location>
</feature>
<feature type="region of interest" description="Disordered" evidence="10">
    <location>
        <begin position="954"/>
        <end position="973"/>
    </location>
</feature>
<feature type="compositionally biased region" description="Basic and acidic residues" evidence="10">
    <location>
        <begin position="857"/>
        <end position="867"/>
    </location>
</feature>
<keyword evidence="3 9" id="KW-0853">WD repeat</keyword>
<proteinExistence type="inferred from homology"/>
<dbReference type="PANTHER" id="PTHR15271">
    <property type="entry name" value="CHROMATIN ASSEMBLY FACTOR 1 SUBUNIT B"/>
    <property type="match status" value="1"/>
</dbReference>
<dbReference type="InterPro" id="IPR019775">
    <property type="entry name" value="WD40_repeat_CS"/>
</dbReference>
<keyword evidence="4" id="KW-0677">Repeat</keyword>
<sequence length="973" mass="111095">MKCTIPEISWHNREPVLSVDIHPVSENIYKLASGGGDSHILIWQMVLCENGSVKQEVISDLTRHQRSVNTVRWSSTGQYLASADDDANIIIWQLKTDNIPLLEGNTDDKEVWIVHRVLRGHKEDIYDLCWSIDNLKLFSGSVDNTAIIWDLAKGKLENVLTDHKGFVQGVAWDPQNQLIATISTDRVCRIFDKAGKHVKARIHKGKLPVPDGHFLHNKESKYFHDDTFKSFFRRLQFTPDGSLLIVPSGNFQADDCKKMLNSTLIFTMDNWTEPAAVLPLEKQSSTVVRCCPQLFQHRTDGPEPVVKLPYRMIFAIGTDHDIILYDTQQAKPFARFHEIHYTRITDLTWSKDGLLLIASSTDGFCSLITFEPKELGEEYVKEEVNEESNVLNVIENVEPSLKDENIDITNKNTKEKEEAKKRPSFIVQWAQSTPKKSKIENNKDLNGVIEINDDENSEKSTEEKTPEKVEENKTEAISKKDINKLTPRRITPIKIGDKTKTEEMFKQVITQHMPKRIKPTKIEGKDNNKTTKTEESPKKEINKLTPRRISPIKVDGNKNANESKLEENKISNNRQQPIRVESGNKDKPEKQLKEIKIVINRLMPRRITPKKIGNSNKSSSDIEVRKNTLDTESSKEHLLDKSIDINTKQIEIRSMDFDKKETHVDKTNNTEANEDYAKKSIALGNKDTNTKDNEILVKIKSSGTLIDNLNKIEDETILINDNTNLNKEKNGKESNKEISRSKQTKITKVLFEDKNSSTKNLSKKTDKIKNSKTKDMKNTPKINKKTSPTLIEHKSDSKKDQPKVKVGSLVRKKLITTPLKSNPLLDFLKKSGEKKRNKPEPVLKDTIDLICEEDARDGFSKEKERTQNKKSSTCSSPEASPLDDITEDFCLQLEDTQEEDKKNVSLEKMDIYEEIKEDKNTSRVIEISDDSCSSPLKKIEENLVQKKPRRVPLITLSSPKGKNKPVTENILKE</sequence>
<keyword evidence="7" id="KW-0234">DNA repair</keyword>
<feature type="compositionally biased region" description="Basic and acidic residues" evidence="10">
    <location>
        <begin position="520"/>
        <end position="542"/>
    </location>
</feature>
<dbReference type="FunFam" id="2.130.10.10:FF:002897">
    <property type="entry name" value="Protein HIRA homolog-like Protein"/>
    <property type="match status" value="1"/>
</dbReference>
<dbReference type="CDD" id="cd00200">
    <property type="entry name" value="WD40"/>
    <property type="match status" value="1"/>
</dbReference>
<organism evidence="12 13">
    <name type="scientific">Psylliodes chrysocephalus</name>
    <dbReference type="NCBI Taxonomy" id="3402493"/>
    <lineage>
        <taxon>Eukaryota</taxon>
        <taxon>Metazoa</taxon>
        <taxon>Ecdysozoa</taxon>
        <taxon>Arthropoda</taxon>
        <taxon>Hexapoda</taxon>
        <taxon>Insecta</taxon>
        <taxon>Pterygota</taxon>
        <taxon>Neoptera</taxon>
        <taxon>Endopterygota</taxon>
        <taxon>Coleoptera</taxon>
        <taxon>Polyphaga</taxon>
        <taxon>Cucujiformia</taxon>
        <taxon>Chrysomeloidea</taxon>
        <taxon>Chrysomelidae</taxon>
        <taxon>Galerucinae</taxon>
        <taxon>Alticini</taxon>
        <taxon>Psylliodes</taxon>
    </lineage>
</organism>
<evidence type="ECO:0000256" key="2">
    <source>
        <dbReference type="ARBA" id="ARBA00007306"/>
    </source>
</evidence>
<dbReference type="Pfam" id="PF24105">
    <property type="entry name" value="Beta-prop_CAF1B_HIR1"/>
    <property type="match status" value="1"/>
</dbReference>
<dbReference type="GO" id="GO:0033186">
    <property type="term" value="C:CAF-1 complex"/>
    <property type="evidence" value="ECO:0007669"/>
    <property type="project" value="TreeGrafter"/>
</dbReference>
<protein>
    <recommendedName>
        <fullName evidence="11">CAF1B/HIR1 beta-propeller domain-containing protein</fullName>
    </recommendedName>
</protein>
<comment type="subcellular location">
    <subcellularLocation>
        <location evidence="1">Nucleus</location>
    </subcellularLocation>
</comment>
<evidence type="ECO:0000256" key="9">
    <source>
        <dbReference type="PROSITE-ProRule" id="PRU00221"/>
    </source>
</evidence>
<dbReference type="SUPFAM" id="SSF50978">
    <property type="entry name" value="WD40 repeat-like"/>
    <property type="match status" value="1"/>
</dbReference>
<keyword evidence="6" id="KW-0156">Chromatin regulator</keyword>
<dbReference type="InterPro" id="IPR015943">
    <property type="entry name" value="WD40/YVTN_repeat-like_dom_sf"/>
</dbReference>
<dbReference type="InterPro" id="IPR001680">
    <property type="entry name" value="WD40_rpt"/>
</dbReference>
<dbReference type="PANTHER" id="PTHR15271:SF4">
    <property type="entry name" value="CHROMATIN ASSEMBLY FACTOR 1 SUBUNIT B"/>
    <property type="match status" value="1"/>
</dbReference>
<accession>A0A9P0D663</accession>
<evidence type="ECO:0000256" key="6">
    <source>
        <dbReference type="ARBA" id="ARBA00022853"/>
    </source>
</evidence>
<feature type="repeat" description="WD" evidence="9">
    <location>
        <begin position="118"/>
        <end position="159"/>
    </location>
</feature>
<dbReference type="Gene3D" id="2.130.10.10">
    <property type="entry name" value="YVTN repeat-like/Quinoprotein amine dehydrogenase"/>
    <property type="match status" value="2"/>
</dbReference>
<dbReference type="Proteomes" id="UP001153636">
    <property type="component" value="Chromosome 6"/>
</dbReference>
<evidence type="ECO:0000256" key="1">
    <source>
        <dbReference type="ARBA" id="ARBA00004123"/>
    </source>
</evidence>
<dbReference type="InterPro" id="IPR036322">
    <property type="entry name" value="WD40_repeat_dom_sf"/>
</dbReference>
<gene>
    <name evidence="12" type="ORF">PSYICH_LOCUS12908</name>
</gene>
<feature type="repeat" description="WD" evidence="9">
    <location>
        <begin position="61"/>
        <end position="102"/>
    </location>
</feature>
<feature type="region of interest" description="Disordered" evidence="10">
    <location>
        <begin position="510"/>
        <end position="589"/>
    </location>
</feature>
<evidence type="ECO:0000256" key="10">
    <source>
        <dbReference type="SAM" id="MobiDB-lite"/>
    </source>
</evidence>
<dbReference type="PROSITE" id="PS50082">
    <property type="entry name" value="WD_REPEATS_2"/>
    <property type="match status" value="3"/>
</dbReference>
<dbReference type="PROSITE" id="PS50294">
    <property type="entry name" value="WD_REPEATS_REGION"/>
    <property type="match status" value="2"/>
</dbReference>
<dbReference type="GO" id="GO:0006335">
    <property type="term" value="P:DNA replication-dependent chromatin assembly"/>
    <property type="evidence" value="ECO:0007669"/>
    <property type="project" value="InterPro"/>
</dbReference>
<evidence type="ECO:0000313" key="12">
    <source>
        <dbReference type="EMBL" id="CAH1112151.1"/>
    </source>
</evidence>
<dbReference type="PROSITE" id="PS00678">
    <property type="entry name" value="WD_REPEATS_1"/>
    <property type="match status" value="1"/>
</dbReference>
<name>A0A9P0D663_9CUCU</name>
<keyword evidence="8" id="KW-0539">Nucleus</keyword>
<feature type="compositionally biased region" description="Basic and acidic residues" evidence="10">
    <location>
        <begin position="763"/>
        <end position="778"/>
    </location>
</feature>
<dbReference type="OrthoDB" id="71227at2759"/>
<dbReference type="AlphaFoldDB" id="A0A9P0D663"/>
<dbReference type="InterPro" id="IPR045145">
    <property type="entry name" value="PTHR15271"/>
</dbReference>
<evidence type="ECO:0000256" key="4">
    <source>
        <dbReference type="ARBA" id="ARBA00022737"/>
    </source>
</evidence>
<dbReference type="GO" id="GO:0005634">
    <property type="term" value="C:nucleus"/>
    <property type="evidence" value="ECO:0007669"/>
    <property type="project" value="UniProtKB-SubCell"/>
</dbReference>
<evidence type="ECO:0000256" key="3">
    <source>
        <dbReference type="ARBA" id="ARBA00022574"/>
    </source>
</evidence>